<reference evidence="15 16" key="1">
    <citation type="submission" date="2016-08" db="EMBL/GenBank/DDBJ databases">
        <title>A Parts List for Fungal Cellulosomes Revealed by Comparative Genomics.</title>
        <authorList>
            <consortium name="DOE Joint Genome Institute"/>
            <person name="Haitjema C.H."/>
            <person name="Gilmore S.P."/>
            <person name="Henske J.K."/>
            <person name="Solomon K.V."/>
            <person name="De Groot R."/>
            <person name="Kuo A."/>
            <person name="Mondo S.J."/>
            <person name="Salamov A.A."/>
            <person name="Labutti K."/>
            <person name="Zhao Z."/>
            <person name="Chiniquy J."/>
            <person name="Barry K."/>
            <person name="Brewer H.M."/>
            <person name="Purvine S.O."/>
            <person name="Wright A.T."/>
            <person name="Boxma B."/>
            <person name="Van Alen T."/>
            <person name="Hackstein J.H."/>
            <person name="Baker S.E."/>
            <person name="Grigoriev I.V."/>
            <person name="O'Malley M.A."/>
        </authorList>
    </citation>
    <scope>NUCLEOTIDE SEQUENCE [LARGE SCALE GENOMIC DNA]</scope>
    <source>
        <strain evidence="15 16">G1</strain>
    </source>
</reference>
<feature type="active site" description="Proton donor" evidence="10">
    <location>
        <position position="213"/>
    </location>
</feature>
<keyword evidence="5 12" id="KW-0732">Signal</keyword>
<keyword evidence="15" id="KW-0430">Lectin</keyword>
<evidence type="ECO:0000256" key="5">
    <source>
        <dbReference type="ARBA" id="ARBA00022729"/>
    </source>
</evidence>
<accession>A0A1Y2DRZ8</accession>
<evidence type="ECO:0000256" key="8">
    <source>
        <dbReference type="ARBA" id="ARBA00023295"/>
    </source>
</evidence>
<comment type="pathway">
    <text evidence="2 10">Glycan degradation; xylan degradation.</text>
</comment>
<evidence type="ECO:0000256" key="3">
    <source>
        <dbReference type="ARBA" id="ARBA00012590"/>
    </source>
</evidence>
<dbReference type="InterPro" id="IPR033123">
    <property type="entry name" value="GH11_dom"/>
</dbReference>
<evidence type="ECO:0000256" key="6">
    <source>
        <dbReference type="ARBA" id="ARBA00022801"/>
    </source>
</evidence>
<dbReference type="UniPathway" id="UPA00114"/>
<dbReference type="SUPFAM" id="SSF49899">
    <property type="entry name" value="Concanavalin A-like lectins/glucanases"/>
    <property type="match status" value="1"/>
</dbReference>
<feature type="compositionally biased region" description="Low complexity" evidence="11">
    <location>
        <begin position="261"/>
        <end position="300"/>
    </location>
</feature>
<evidence type="ECO:0000256" key="2">
    <source>
        <dbReference type="ARBA" id="ARBA00004851"/>
    </source>
</evidence>
<dbReference type="InterPro" id="IPR000254">
    <property type="entry name" value="CBD"/>
</dbReference>
<feature type="compositionally biased region" description="Low complexity" evidence="11">
    <location>
        <begin position="240"/>
        <end position="253"/>
    </location>
</feature>
<dbReference type="PROSITE" id="PS00562">
    <property type="entry name" value="CBM1_1"/>
    <property type="match status" value="1"/>
</dbReference>
<keyword evidence="16" id="KW-1185">Reference proteome</keyword>
<name>A0A1Y2DRZ8_9FUNG</name>
<dbReference type="Gene3D" id="2.60.120.180">
    <property type="match status" value="1"/>
</dbReference>
<dbReference type="PRINTS" id="PR00911">
    <property type="entry name" value="GLHYDRLASE11"/>
</dbReference>
<evidence type="ECO:0000256" key="4">
    <source>
        <dbReference type="ARBA" id="ARBA00022651"/>
    </source>
</evidence>
<feature type="domain" description="CBM1" evidence="13">
    <location>
        <begin position="438"/>
        <end position="473"/>
    </location>
</feature>
<dbReference type="PANTHER" id="PTHR46828:SF2">
    <property type="entry name" value="ENDO-1,4-BETA-XYLANASE A-RELATED"/>
    <property type="match status" value="1"/>
</dbReference>
<dbReference type="AlphaFoldDB" id="A0A1Y2DRZ8"/>
<feature type="compositionally biased region" description="Low complexity" evidence="11">
    <location>
        <begin position="309"/>
        <end position="332"/>
    </location>
</feature>
<dbReference type="InterPro" id="IPR001137">
    <property type="entry name" value="Glyco_hydro_11"/>
</dbReference>
<keyword evidence="7 10" id="KW-0119">Carbohydrate metabolism</keyword>
<protein>
    <recommendedName>
        <fullName evidence="3 10">endo-1,4-beta-xylanase</fullName>
        <ecNumber evidence="3 10">3.2.1.8</ecNumber>
    </recommendedName>
</protein>
<gene>
    <name evidence="15" type="ORF">LY90DRAFT_407928</name>
</gene>
<feature type="compositionally biased region" description="Pro residues" evidence="11">
    <location>
        <begin position="333"/>
        <end position="343"/>
    </location>
</feature>
<evidence type="ECO:0000313" key="16">
    <source>
        <dbReference type="Proteomes" id="UP000193920"/>
    </source>
</evidence>
<dbReference type="GO" id="GO:0031176">
    <property type="term" value="F:endo-1,4-beta-xylanase activity"/>
    <property type="evidence" value="ECO:0007669"/>
    <property type="project" value="UniProtKB-UniRule"/>
</dbReference>
<dbReference type="OrthoDB" id="2134412at2759"/>
<feature type="domain" description="GH11" evidence="14">
    <location>
        <begin position="34"/>
        <end position="226"/>
    </location>
</feature>
<dbReference type="SUPFAM" id="SSF57180">
    <property type="entry name" value="Cellulose-binding domain"/>
    <property type="match status" value="1"/>
</dbReference>
<comment type="catalytic activity">
    <reaction evidence="1 10">
        <text>Endohydrolysis of (1-&gt;4)-beta-D-xylosidic linkages in xylans.</text>
        <dbReference type="EC" id="3.2.1.8"/>
    </reaction>
</comment>
<evidence type="ECO:0000259" key="14">
    <source>
        <dbReference type="PROSITE" id="PS51761"/>
    </source>
</evidence>
<keyword evidence="6 10" id="KW-0378">Hydrolase</keyword>
<dbReference type="STRING" id="1754190.A0A1Y2DRZ8"/>
<feature type="signal peptide" evidence="12">
    <location>
        <begin position="1"/>
        <end position="19"/>
    </location>
</feature>
<dbReference type="InterPro" id="IPR035971">
    <property type="entry name" value="CBD_sf"/>
</dbReference>
<evidence type="ECO:0000256" key="9">
    <source>
        <dbReference type="ARBA" id="ARBA00023326"/>
    </source>
</evidence>
<dbReference type="GO" id="GO:0030248">
    <property type="term" value="F:cellulose binding"/>
    <property type="evidence" value="ECO:0007669"/>
    <property type="project" value="InterPro"/>
</dbReference>
<dbReference type="EC" id="3.2.1.8" evidence="3 10"/>
<evidence type="ECO:0000256" key="11">
    <source>
        <dbReference type="SAM" id="MobiDB-lite"/>
    </source>
</evidence>
<evidence type="ECO:0000256" key="7">
    <source>
        <dbReference type="ARBA" id="ARBA00023277"/>
    </source>
</evidence>
<comment type="similarity">
    <text evidence="10">Belongs to the glycosyl hydrolase 11 (cellulase G) family.</text>
</comment>
<evidence type="ECO:0000259" key="13">
    <source>
        <dbReference type="PROSITE" id="PS51164"/>
    </source>
</evidence>
<comment type="caution">
    <text evidence="15">The sequence shown here is derived from an EMBL/GenBank/DDBJ whole genome shotgun (WGS) entry which is preliminary data.</text>
</comment>
<keyword evidence="4 10" id="KW-0858">Xylan degradation</keyword>
<proteinExistence type="inferred from homology"/>
<dbReference type="SMART" id="SM00236">
    <property type="entry name" value="fCBD"/>
    <property type="match status" value="1"/>
</dbReference>
<keyword evidence="9 10" id="KW-0624">Polysaccharide degradation</keyword>
<dbReference type="Pfam" id="PF00734">
    <property type="entry name" value="CBM_1"/>
    <property type="match status" value="1"/>
</dbReference>
<evidence type="ECO:0000256" key="1">
    <source>
        <dbReference type="ARBA" id="ARBA00000681"/>
    </source>
</evidence>
<dbReference type="Proteomes" id="UP000193920">
    <property type="component" value="Unassembled WGS sequence"/>
</dbReference>
<feature type="active site" description="Nucleophile" evidence="10">
    <location>
        <position position="128"/>
    </location>
</feature>
<evidence type="ECO:0000313" key="15">
    <source>
        <dbReference type="EMBL" id="ORY62048.1"/>
    </source>
</evidence>
<dbReference type="PROSITE" id="PS51164">
    <property type="entry name" value="CBM1_2"/>
    <property type="match status" value="1"/>
</dbReference>
<dbReference type="InterPro" id="IPR013320">
    <property type="entry name" value="ConA-like_dom_sf"/>
</dbReference>
<feature type="compositionally biased region" description="Gly residues" evidence="11">
    <location>
        <begin position="350"/>
        <end position="414"/>
    </location>
</feature>
<dbReference type="PROSITE" id="PS51761">
    <property type="entry name" value="GH11_3"/>
    <property type="match status" value="1"/>
</dbReference>
<evidence type="ECO:0000256" key="10">
    <source>
        <dbReference type="PROSITE-ProRule" id="PRU01097"/>
    </source>
</evidence>
<dbReference type="PANTHER" id="PTHR46828">
    <property type="entry name" value="ENDO-1,4-BETA-XYLANASE A-RELATED"/>
    <property type="match status" value="1"/>
</dbReference>
<sequence length="474" mass="49591">MKLLQIIPFLFSVTSTTLAQSFCSATGHSGQSINVNGNKLGKIGNVNYQLWADSGNNRATFYSDGSFSCGFERAGDYLCRTGLSFEGARTPSQIGRIKADFKVKKESVSNVGYSYIGIYGWTKNPRVEWYIVDDWLSKERPGDWIGNQKKGDFTIDGAEYTVYRNQRADLTQYFSLRKVGRDCGTIDISAHFDQWEKLGMTMGTLDEAKVLAEIGNGNGGVTGTVDFPYAKVYLGNASESSSPSTSTSTTTTPAQSVGQDQTQGQTQGQTQPPAQNAPTQNQPPTQAPPTQNAPTQNQPPSQTPPTQAPPAQNAPTQNQPPTQAPPTQNVPVQAPPTQAPPPQNNNGAGNPWGNGGGNPFGNAGGNPWGNAGGNPFGNGGGNPFGNGGGNPFGNGGGNPFGNGGGNPFGNGGGNPSNNAAPAVNSSTNNKSDGKSDGNCAATWAQCGGEGFKGPNCCISGNCKIINKYYHQCKP</sequence>
<dbReference type="Pfam" id="PF00457">
    <property type="entry name" value="Glyco_hydro_11"/>
    <property type="match status" value="1"/>
</dbReference>
<evidence type="ECO:0000256" key="12">
    <source>
        <dbReference type="SAM" id="SignalP"/>
    </source>
</evidence>
<organism evidence="15 16">
    <name type="scientific">Neocallimastix californiae</name>
    <dbReference type="NCBI Taxonomy" id="1754190"/>
    <lineage>
        <taxon>Eukaryota</taxon>
        <taxon>Fungi</taxon>
        <taxon>Fungi incertae sedis</taxon>
        <taxon>Chytridiomycota</taxon>
        <taxon>Chytridiomycota incertae sedis</taxon>
        <taxon>Neocallimastigomycetes</taxon>
        <taxon>Neocallimastigales</taxon>
        <taxon>Neocallimastigaceae</taxon>
        <taxon>Neocallimastix</taxon>
    </lineage>
</organism>
<dbReference type="GO" id="GO:0005576">
    <property type="term" value="C:extracellular region"/>
    <property type="evidence" value="ECO:0007669"/>
    <property type="project" value="InterPro"/>
</dbReference>
<feature type="region of interest" description="Disordered" evidence="11">
    <location>
        <begin position="237"/>
        <end position="436"/>
    </location>
</feature>
<dbReference type="InterPro" id="IPR013319">
    <property type="entry name" value="GH11/12"/>
</dbReference>
<keyword evidence="8 10" id="KW-0326">Glycosidase</keyword>
<dbReference type="GO" id="GO:0045493">
    <property type="term" value="P:xylan catabolic process"/>
    <property type="evidence" value="ECO:0007669"/>
    <property type="project" value="UniProtKB-UniRule"/>
</dbReference>
<dbReference type="EMBL" id="MCOG01000058">
    <property type="protein sequence ID" value="ORY62048.1"/>
    <property type="molecule type" value="Genomic_DNA"/>
</dbReference>
<feature type="chain" id="PRO_5013208902" description="endo-1,4-beta-xylanase" evidence="12">
    <location>
        <begin position="20"/>
        <end position="474"/>
    </location>
</feature>